<accession>A0A921YMB0</accession>
<evidence type="ECO:0000256" key="1">
    <source>
        <dbReference type="SAM" id="Phobius"/>
    </source>
</evidence>
<gene>
    <name evidence="2" type="ORF">O3G_MSEX001927</name>
</gene>
<keyword evidence="1" id="KW-0472">Membrane</keyword>
<evidence type="ECO:0000313" key="2">
    <source>
        <dbReference type="EMBL" id="KAG6441700.1"/>
    </source>
</evidence>
<comment type="caution">
    <text evidence="2">The sequence shown here is derived from an EMBL/GenBank/DDBJ whole genome shotgun (WGS) entry which is preliminary data.</text>
</comment>
<keyword evidence="3" id="KW-1185">Reference proteome</keyword>
<feature type="transmembrane region" description="Helical" evidence="1">
    <location>
        <begin position="19"/>
        <end position="37"/>
    </location>
</feature>
<organism evidence="2 3">
    <name type="scientific">Manduca sexta</name>
    <name type="common">Tobacco hawkmoth</name>
    <name type="synonym">Tobacco hornworm</name>
    <dbReference type="NCBI Taxonomy" id="7130"/>
    <lineage>
        <taxon>Eukaryota</taxon>
        <taxon>Metazoa</taxon>
        <taxon>Ecdysozoa</taxon>
        <taxon>Arthropoda</taxon>
        <taxon>Hexapoda</taxon>
        <taxon>Insecta</taxon>
        <taxon>Pterygota</taxon>
        <taxon>Neoptera</taxon>
        <taxon>Endopterygota</taxon>
        <taxon>Lepidoptera</taxon>
        <taxon>Glossata</taxon>
        <taxon>Ditrysia</taxon>
        <taxon>Bombycoidea</taxon>
        <taxon>Sphingidae</taxon>
        <taxon>Sphinginae</taxon>
        <taxon>Sphingini</taxon>
        <taxon>Manduca</taxon>
    </lineage>
</organism>
<dbReference type="Proteomes" id="UP000791440">
    <property type="component" value="Unassembled WGS sequence"/>
</dbReference>
<keyword evidence="1" id="KW-0812">Transmembrane</keyword>
<evidence type="ECO:0000313" key="3">
    <source>
        <dbReference type="Proteomes" id="UP000791440"/>
    </source>
</evidence>
<sequence length="143" mass="16955">MNNASVRIFSKFNMFNENIQGLILIILLGIVHCGLLPRRRPHPPKFKPPPQLPPQVREKGQKIMTNLRIPNQRFCSQMDLGPENQYMVLPWWYHYCQNLKEKKERGYNKSTHLAMFKHILDAVNTYKKKMAKDNTHRDLQMLV</sequence>
<protein>
    <submittedName>
        <fullName evidence="2">Uncharacterized protein</fullName>
    </submittedName>
</protein>
<reference evidence="2" key="2">
    <citation type="submission" date="2020-12" db="EMBL/GenBank/DDBJ databases">
        <authorList>
            <person name="Kanost M."/>
        </authorList>
    </citation>
    <scope>NUCLEOTIDE SEQUENCE</scope>
</reference>
<keyword evidence="1" id="KW-1133">Transmembrane helix</keyword>
<name>A0A921YMB0_MANSE</name>
<proteinExistence type="predicted"/>
<reference evidence="2" key="1">
    <citation type="journal article" date="2016" name="Insect Biochem. Mol. Biol.">
        <title>Multifaceted biological insights from a draft genome sequence of the tobacco hornworm moth, Manduca sexta.</title>
        <authorList>
            <person name="Kanost M.R."/>
            <person name="Arrese E.L."/>
            <person name="Cao X."/>
            <person name="Chen Y.R."/>
            <person name="Chellapilla S."/>
            <person name="Goldsmith M.R."/>
            <person name="Grosse-Wilde E."/>
            <person name="Heckel D.G."/>
            <person name="Herndon N."/>
            <person name="Jiang H."/>
            <person name="Papanicolaou A."/>
            <person name="Qu J."/>
            <person name="Soulages J.L."/>
            <person name="Vogel H."/>
            <person name="Walters J."/>
            <person name="Waterhouse R.M."/>
            <person name="Ahn S.J."/>
            <person name="Almeida F.C."/>
            <person name="An C."/>
            <person name="Aqrawi P."/>
            <person name="Bretschneider A."/>
            <person name="Bryant W.B."/>
            <person name="Bucks S."/>
            <person name="Chao H."/>
            <person name="Chevignon G."/>
            <person name="Christen J.M."/>
            <person name="Clarke D.F."/>
            <person name="Dittmer N.T."/>
            <person name="Ferguson L.C.F."/>
            <person name="Garavelou S."/>
            <person name="Gordon K.H.J."/>
            <person name="Gunaratna R.T."/>
            <person name="Han Y."/>
            <person name="Hauser F."/>
            <person name="He Y."/>
            <person name="Heidel-Fischer H."/>
            <person name="Hirsh A."/>
            <person name="Hu Y."/>
            <person name="Jiang H."/>
            <person name="Kalra D."/>
            <person name="Klinner C."/>
            <person name="Konig C."/>
            <person name="Kovar C."/>
            <person name="Kroll A.R."/>
            <person name="Kuwar S.S."/>
            <person name="Lee S.L."/>
            <person name="Lehman R."/>
            <person name="Li K."/>
            <person name="Li Z."/>
            <person name="Liang H."/>
            <person name="Lovelace S."/>
            <person name="Lu Z."/>
            <person name="Mansfield J.H."/>
            <person name="McCulloch K.J."/>
            <person name="Mathew T."/>
            <person name="Morton B."/>
            <person name="Muzny D.M."/>
            <person name="Neunemann D."/>
            <person name="Ongeri F."/>
            <person name="Pauchet Y."/>
            <person name="Pu L.L."/>
            <person name="Pyrousis I."/>
            <person name="Rao X.J."/>
            <person name="Redding A."/>
            <person name="Roesel C."/>
            <person name="Sanchez-Gracia A."/>
            <person name="Schaack S."/>
            <person name="Shukla A."/>
            <person name="Tetreau G."/>
            <person name="Wang Y."/>
            <person name="Xiong G.H."/>
            <person name="Traut W."/>
            <person name="Walsh T.K."/>
            <person name="Worley K.C."/>
            <person name="Wu D."/>
            <person name="Wu W."/>
            <person name="Wu Y.Q."/>
            <person name="Zhang X."/>
            <person name="Zou Z."/>
            <person name="Zucker H."/>
            <person name="Briscoe A.D."/>
            <person name="Burmester T."/>
            <person name="Clem R.J."/>
            <person name="Feyereisen R."/>
            <person name="Grimmelikhuijzen C.J.P."/>
            <person name="Hamodrakas S.J."/>
            <person name="Hansson B.S."/>
            <person name="Huguet E."/>
            <person name="Jermiin L.S."/>
            <person name="Lan Q."/>
            <person name="Lehman H.K."/>
            <person name="Lorenzen M."/>
            <person name="Merzendorfer H."/>
            <person name="Michalopoulos I."/>
            <person name="Morton D.B."/>
            <person name="Muthukrishnan S."/>
            <person name="Oakeshott J.G."/>
            <person name="Palmer W."/>
            <person name="Park Y."/>
            <person name="Passarelli A.L."/>
            <person name="Rozas J."/>
            <person name="Schwartz L.M."/>
            <person name="Smith W."/>
            <person name="Southgate A."/>
            <person name="Vilcinskas A."/>
            <person name="Vogt R."/>
            <person name="Wang P."/>
            <person name="Werren J."/>
            <person name="Yu X.Q."/>
            <person name="Zhou J.J."/>
            <person name="Brown S.J."/>
            <person name="Scherer S.E."/>
            <person name="Richards S."/>
            <person name="Blissard G.W."/>
        </authorList>
    </citation>
    <scope>NUCLEOTIDE SEQUENCE</scope>
</reference>
<dbReference type="EMBL" id="JH668288">
    <property type="protein sequence ID" value="KAG6441700.1"/>
    <property type="molecule type" value="Genomic_DNA"/>
</dbReference>
<dbReference type="AlphaFoldDB" id="A0A921YMB0"/>